<dbReference type="GO" id="GO:0007399">
    <property type="term" value="P:nervous system development"/>
    <property type="evidence" value="ECO:0007669"/>
    <property type="project" value="UniProtKB-KW"/>
</dbReference>
<evidence type="ECO:0000313" key="11">
    <source>
        <dbReference type="EMBL" id="GMR53585.1"/>
    </source>
</evidence>
<keyword evidence="4" id="KW-0677">Repeat</keyword>
<feature type="compositionally biased region" description="Low complexity" evidence="10">
    <location>
        <begin position="227"/>
        <end position="237"/>
    </location>
</feature>
<accession>A0AAN5D046</accession>
<dbReference type="SUPFAM" id="SSF103637">
    <property type="entry name" value="CCHHC domain"/>
    <property type="match status" value="2"/>
</dbReference>
<evidence type="ECO:0000256" key="1">
    <source>
        <dbReference type="ARBA" id="ARBA00004123"/>
    </source>
</evidence>
<feature type="compositionally biased region" description="Low complexity" evidence="10">
    <location>
        <begin position="32"/>
        <end position="42"/>
    </location>
</feature>
<comment type="subcellular location">
    <subcellularLocation>
        <location evidence="1">Nucleus</location>
    </subcellularLocation>
</comment>
<feature type="region of interest" description="Disordered" evidence="10">
    <location>
        <begin position="71"/>
        <end position="101"/>
    </location>
</feature>
<protein>
    <submittedName>
        <fullName evidence="11">Uncharacterized protein</fullName>
    </submittedName>
</protein>
<evidence type="ECO:0000256" key="9">
    <source>
        <dbReference type="ARBA" id="ARBA00023242"/>
    </source>
</evidence>
<keyword evidence="5" id="KW-0863">Zinc-finger</keyword>
<comment type="caution">
    <text evidence="11">The sequence shown here is derived from an EMBL/GenBank/DDBJ whole genome shotgun (WGS) entry which is preliminary data.</text>
</comment>
<dbReference type="Pfam" id="PF01530">
    <property type="entry name" value="zf-C2HC"/>
    <property type="match status" value="2"/>
</dbReference>
<dbReference type="Proteomes" id="UP001328107">
    <property type="component" value="Unassembled WGS sequence"/>
</dbReference>
<gene>
    <name evidence="11" type="ORF">PMAYCL1PPCAC_23780</name>
</gene>
<name>A0AAN5D046_9BILA</name>
<evidence type="ECO:0000256" key="4">
    <source>
        <dbReference type="ARBA" id="ARBA00022737"/>
    </source>
</evidence>
<feature type="compositionally biased region" description="Polar residues" evidence="10">
    <location>
        <begin position="85"/>
        <end position="96"/>
    </location>
</feature>
<comment type="similarity">
    <text evidence="2">Belongs to the MYT1 family.</text>
</comment>
<feature type="region of interest" description="Disordered" evidence="10">
    <location>
        <begin position="227"/>
        <end position="253"/>
    </location>
</feature>
<evidence type="ECO:0000313" key="12">
    <source>
        <dbReference type="Proteomes" id="UP001328107"/>
    </source>
</evidence>
<dbReference type="AlphaFoldDB" id="A0AAN5D046"/>
<dbReference type="InterPro" id="IPR002515">
    <property type="entry name" value="Znf_C2H2C"/>
</dbReference>
<evidence type="ECO:0000256" key="3">
    <source>
        <dbReference type="ARBA" id="ARBA00022723"/>
    </source>
</evidence>
<dbReference type="PANTHER" id="PTHR10816:SF15">
    <property type="entry name" value="MYELIN TRANSCRIPTION FACTOR 1-LIKE PROTEIN"/>
    <property type="match status" value="1"/>
</dbReference>
<dbReference type="InterPro" id="IPR036060">
    <property type="entry name" value="Znf_C2H2C_sf"/>
</dbReference>
<evidence type="ECO:0000256" key="7">
    <source>
        <dbReference type="ARBA" id="ARBA00023015"/>
    </source>
</evidence>
<evidence type="ECO:0000256" key="10">
    <source>
        <dbReference type="SAM" id="MobiDB-lite"/>
    </source>
</evidence>
<keyword evidence="6" id="KW-0862">Zinc</keyword>
<sequence length="319" mass="34427">YNKVFWEMSSERIDSLLSVVPLSSVMECVVPSSSSSISGRSSSPDEPLTKRRRKPDANSIVRCFSSPIDAVLTPDDERTDDVETVISSPHSPSSTFAFDGTTEARNGMVPSVIRMSPLPDWPRNRDATGKLTCPTPGCDGTGHQTGLYTHHRSLSGCPRRPDKGTIQRLSLASDSILRCTTPGCTGKGHVNSSRTSHRSLSGCPIAYQEKQARKNLRAAHRLVSSSSSCLPSSQSKSEIVESQSETPLDLSLPSLDSSPSLTALSTLLPSSQMLLDAFSSSRDHKDSPSALIPLHLLFPNQLQLTQLLLAQLSGRDSLI</sequence>
<dbReference type="FunFam" id="4.10.320.30:FF:000001">
    <property type="entry name" value="Myelin transcription factor 1-like, a"/>
    <property type="match status" value="2"/>
</dbReference>
<dbReference type="Gene3D" id="4.10.320.30">
    <property type="match status" value="2"/>
</dbReference>
<reference evidence="12" key="1">
    <citation type="submission" date="2022-10" db="EMBL/GenBank/DDBJ databases">
        <title>Genome assembly of Pristionchus species.</title>
        <authorList>
            <person name="Yoshida K."/>
            <person name="Sommer R.J."/>
        </authorList>
    </citation>
    <scope>NUCLEOTIDE SEQUENCE [LARGE SCALE GENOMIC DNA]</scope>
    <source>
        <strain evidence="12">RS5460</strain>
    </source>
</reference>
<evidence type="ECO:0000256" key="2">
    <source>
        <dbReference type="ARBA" id="ARBA00010194"/>
    </source>
</evidence>
<keyword evidence="12" id="KW-1185">Reference proteome</keyword>
<feature type="non-terminal residue" evidence="11">
    <location>
        <position position="1"/>
    </location>
</feature>
<evidence type="ECO:0000256" key="5">
    <source>
        <dbReference type="ARBA" id="ARBA00022771"/>
    </source>
</evidence>
<dbReference type="PANTHER" id="PTHR10816">
    <property type="entry name" value="MYELIN TRANSCRIPTION FACTOR 1-RELATED"/>
    <property type="match status" value="1"/>
</dbReference>
<organism evidence="11 12">
    <name type="scientific">Pristionchus mayeri</name>
    <dbReference type="NCBI Taxonomy" id="1317129"/>
    <lineage>
        <taxon>Eukaryota</taxon>
        <taxon>Metazoa</taxon>
        <taxon>Ecdysozoa</taxon>
        <taxon>Nematoda</taxon>
        <taxon>Chromadorea</taxon>
        <taxon>Rhabditida</taxon>
        <taxon>Rhabditina</taxon>
        <taxon>Diplogasteromorpha</taxon>
        <taxon>Diplogasteroidea</taxon>
        <taxon>Neodiplogasteridae</taxon>
        <taxon>Pristionchus</taxon>
    </lineage>
</organism>
<proteinExistence type="inferred from homology"/>
<dbReference type="EMBL" id="BTRK01000005">
    <property type="protein sequence ID" value="GMR53585.1"/>
    <property type="molecule type" value="Genomic_DNA"/>
</dbReference>
<dbReference type="GO" id="GO:0006355">
    <property type="term" value="P:regulation of DNA-templated transcription"/>
    <property type="evidence" value="ECO:0007669"/>
    <property type="project" value="InterPro"/>
</dbReference>
<keyword evidence="7" id="KW-0805">Transcription regulation</keyword>
<keyword evidence="9" id="KW-0539">Nucleus</keyword>
<evidence type="ECO:0000256" key="8">
    <source>
        <dbReference type="ARBA" id="ARBA00023163"/>
    </source>
</evidence>
<dbReference type="GO" id="GO:0008270">
    <property type="term" value="F:zinc ion binding"/>
    <property type="evidence" value="ECO:0007669"/>
    <property type="project" value="UniProtKB-KW"/>
</dbReference>
<keyword evidence="3" id="KW-0479">Metal-binding</keyword>
<feature type="region of interest" description="Disordered" evidence="10">
    <location>
        <begin position="32"/>
        <end position="56"/>
    </location>
</feature>
<dbReference type="GO" id="GO:0005634">
    <property type="term" value="C:nucleus"/>
    <property type="evidence" value="ECO:0007669"/>
    <property type="project" value="UniProtKB-SubCell"/>
</dbReference>
<keyword evidence="8" id="KW-0804">Transcription</keyword>
<dbReference type="PROSITE" id="PS51802">
    <property type="entry name" value="ZF_CCHHC"/>
    <property type="match status" value="2"/>
</dbReference>
<evidence type="ECO:0000256" key="6">
    <source>
        <dbReference type="ARBA" id="ARBA00022833"/>
    </source>
</evidence>